<evidence type="ECO:0000256" key="2">
    <source>
        <dbReference type="SAM" id="SignalP"/>
    </source>
</evidence>
<dbReference type="PANTHER" id="PTHR34154">
    <property type="entry name" value="ALKALI-SENSITIVE LINKAGE PROTEIN 1"/>
    <property type="match status" value="1"/>
</dbReference>
<dbReference type="SUPFAM" id="SSF51445">
    <property type="entry name" value="(Trans)glycosidases"/>
    <property type="match status" value="1"/>
</dbReference>
<evidence type="ECO:0000256" key="1">
    <source>
        <dbReference type="SAM" id="MobiDB-lite"/>
    </source>
</evidence>
<dbReference type="Pfam" id="PF11790">
    <property type="entry name" value="Glyco_hydro_cc"/>
    <property type="match status" value="1"/>
</dbReference>
<feature type="domain" description="Asl1-like glycosyl hydrolase catalytic" evidence="3">
    <location>
        <begin position="51"/>
        <end position="274"/>
    </location>
</feature>
<dbReference type="Gene3D" id="3.20.20.80">
    <property type="entry name" value="Glycosidases"/>
    <property type="match status" value="1"/>
</dbReference>
<feature type="signal peptide" evidence="2">
    <location>
        <begin position="1"/>
        <end position="21"/>
    </location>
</feature>
<feature type="region of interest" description="Disordered" evidence="1">
    <location>
        <begin position="288"/>
        <end position="307"/>
    </location>
</feature>
<evidence type="ECO:0000259" key="3">
    <source>
        <dbReference type="Pfam" id="PF11790"/>
    </source>
</evidence>
<dbReference type="PANTHER" id="PTHR34154:SF3">
    <property type="entry name" value="ALKALI-SENSITIVE LINKAGE PROTEIN 1"/>
    <property type="match status" value="1"/>
</dbReference>
<sequence>MFNLPLTTVTTLFSLSQLASAYPTTKDIILPRDVTNSSKAGLAGGWGDAERFAEGEKISWYYTWSPFPNPEASAAGLEFVPMLWGQKHVEDWANIDQIIADNNVTTVLGMNEPEYTGQANMTPAEGAAMWIEFIEPLKERGIRLGSVATTSGGLGKNWTRDWLAECDGRCNPDFMVMHTYNVNASRFIVEVEELYATYQKPIWVTEWACHDHIEDKPQCSMDDMIVYMNVTQQFLDETEYVERYAWFGVPSIINPDAATYDENSGEVTPLGEQFMGERNESLPVDGNADGNVTGSITPGTTAGGGGNGGGNGVSATWIPSIGYLGALAILPLLC</sequence>
<organism evidence="4 5">
    <name type="scientific">Pterulicium gracile</name>
    <dbReference type="NCBI Taxonomy" id="1884261"/>
    <lineage>
        <taxon>Eukaryota</taxon>
        <taxon>Fungi</taxon>
        <taxon>Dikarya</taxon>
        <taxon>Basidiomycota</taxon>
        <taxon>Agaricomycotina</taxon>
        <taxon>Agaricomycetes</taxon>
        <taxon>Agaricomycetidae</taxon>
        <taxon>Agaricales</taxon>
        <taxon>Pleurotineae</taxon>
        <taxon>Pterulaceae</taxon>
        <taxon>Pterulicium</taxon>
    </lineage>
</organism>
<dbReference type="Proteomes" id="UP000305067">
    <property type="component" value="Unassembled WGS sequence"/>
</dbReference>
<evidence type="ECO:0000313" key="4">
    <source>
        <dbReference type="EMBL" id="TFL04576.1"/>
    </source>
</evidence>
<gene>
    <name evidence="4" type="ORF">BDV98DRAFT_562489</name>
</gene>
<dbReference type="STRING" id="1884261.A0A5C3QRH3"/>
<evidence type="ECO:0000313" key="5">
    <source>
        <dbReference type="Proteomes" id="UP000305067"/>
    </source>
</evidence>
<dbReference type="InterPro" id="IPR017853">
    <property type="entry name" value="GH"/>
</dbReference>
<accession>A0A5C3QRH3</accession>
<name>A0A5C3QRH3_9AGAR</name>
<keyword evidence="4" id="KW-0378">Hydrolase</keyword>
<dbReference type="GO" id="GO:0009277">
    <property type="term" value="C:fungal-type cell wall"/>
    <property type="evidence" value="ECO:0007669"/>
    <property type="project" value="TreeGrafter"/>
</dbReference>
<keyword evidence="2" id="KW-0732">Signal</keyword>
<dbReference type="EMBL" id="ML178818">
    <property type="protein sequence ID" value="TFL04576.1"/>
    <property type="molecule type" value="Genomic_DNA"/>
</dbReference>
<feature type="chain" id="PRO_5023095427" evidence="2">
    <location>
        <begin position="22"/>
        <end position="334"/>
    </location>
</feature>
<keyword evidence="5" id="KW-1185">Reference proteome</keyword>
<dbReference type="InterPro" id="IPR024655">
    <property type="entry name" value="Asl1_glyco_hydro_catalytic"/>
</dbReference>
<reference evidence="4 5" key="1">
    <citation type="journal article" date="2019" name="Nat. Ecol. Evol.">
        <title>Megaphylogeny resolves global patterns of mushroom evolution.</title>
        <authorList>
            <person name="Varga T."/>
            <person name="Krizsan K."/>
            <person name="Foldi C."/>
            <person name="Dima B."/>
            <person name="Sanchez-Garcia M."/>
            <person name="Sanchez-Ramirez S."/>
            <person name="Szollosi G.J."/>
            <person name="Szarkandi J.G."/>
            <person name="Papp V."/>
            <person name="Albert L."/>
            <person name="Andreopoulos W."/>
            <person name="Angelini C."/>
            <person name="Antonin V."/>
            <person name="Barry K.W."/>
            <person name="Bougher N.L."/>
            <person name="Buchanan P."/>
            <person name="Buyck B."/>
            <person name="Bense V."/>
            <person name="Catcheside P."/>
            <person name="Chovatia M."/>
            <person name="Cooper J."/>
            <person name="Damon W."/>
            <person name="Desjardin D."/>
            <person name="Finy P."/>
            <person name="Geml J."/>
            <person name="Haridas S."/>
            <person name="Hughes K."/>
            <person name="Justo A."/>
            <person name="Karasinski D."/>
            <person name="Kautmanova I."/>
            <person name="Kiss B."/>
            <person name="Kocsube S."/>
            <person name="Kotiranta H."/>
            <person name="LaButti K.M."/>
            <person name="Lechner B.E."/>
            <person name="Liimatainen K."/>
            <person name="Lipzen A."/>
            <person name="Lukacs Z."/>
            <person name="Mihaltcheva S."/>
            <person name="Morgado L.N."/>
            <person name="Niskanen T."/>
            <person name="Noordeloos M.E."/>
            <person name="Ohm R.A."/>
            <person name="Ortiz-Santana B."/>
            <person name="Ovrebo C."/>
            <person name="Racz N."/>
            <person name="Riley R."/>
            <person name="Savchenko A."/>
            <person name="Shiryaev A."/>
            <person name="Soop K."/>
            <person name="Spirin V."/>
            <person name="Szebenyi C."/>
            <person name="Tomsovsky M."/>
            <person name="Tulloss R.E."/>
            <person name="Uehling J."/>
            <person name="Grigoriev I.V."/>
            <person name="Vagvolgyi C."/>
            <person name="Papp T."/>
            <person name="Martin F.M."/>
            <person name="Miettinen O."/>
            <person name="Hibbett D.S."/>
            <person name="Nagy L.G."/>
        </authorList>
    </citation>
    <scope>NUCLEOTIDE SEQUENCE [LARGE SCALE GENOMIC DNA]</scope>
    <source>
        <strain evidence="4 5">CBS 309.79</strain>
    </source>
</reference>
<proteinExistence type="predicted"/>
<dbReference type="AlphaFoldDB" id="A0A5C3QRH3"/>
<dbReference type="GO" id="GO:0071966">
    <property type="term" value="P:fungal-type cell wall polysaccharide metabolic process"/>
    <property type="evidence" value="ECO:0007669"/>
    <property type="project" value="TreeGrafter"/>
</dbReference>
<dbReference type="GO" id="GO:0016787">
    <property type="term" value="F:hydrolase activity"/>
    <property type="evidence" value="ECO:0007669"/>
    <property type="project" value="UniProtKB-KW"/>
</dbReference>
<protein>
    <submittedName>
        <fullName evidence="4">Glycosyl hydrolase catalytic core-domain-containing protein</fullName>
    </submittedName>
</protein>
<dbReference type="InterPro" id="IPR053183">
    <property type="entry name" value="ASL1"/>
</dbReference>
<dbReference type="OrthoDB" id="5959761at2759"/>